<evidence type="ECO:0000313" key="13">
    <source>
        <dbReference type="Proteomes" id="UP000696573"/>
    </source>
</evidence>
<dbReference type="InterPro" id="IPR010929">
    <property type="entry name" value="PDR_CDR_ABC"/>
</dbReference>
<feature type="domain" description="ABC transporter" evidence="11">
    <location>
        <begin position="136"/>
        <end position="390"/>
    </location>
</feature>
<dbReference type="CDD" id="cd03233">
    <property type="entry name" value="ABCG_PDR_domain1"/>
    <property type="match status" value="1"/>
</dbReference>
<comment type="similarity">
    <text evidence="2">Belongs to the ABC transporter superfamily. ABCG family. PDR (TC 3.A.1.205) subfamily.</text>
</comment>
<accession>A0A9N9VJX9</accession>
<dbReference type="FunFam" id="3.40.50.300:FF:003489">
    <property type="entry name" value="ABC transporter G family member 39"/>
    <property type="match status" value="1"/>
</dbReference>
<dbReference type="Proteomes" id="UP000696573">
    <property type="component" value="Unassembled WGS sequence"/>
</dbReference>
<feature type="transmembrane region" description="Helical" evidence="10">
    <location>
        <begin position="1105"/>
        <end position="1125"/>
    </location>
</feature>
<evidence type="ECO:0000256" key="3">
    <source>
        <dbReference type="ARBA" id="ARBA00022448"/>
    </source>
</evidence>
<dbReference type="GO" id="GO:0016887">
    <property type="term" value="F:ATP hydrolysis activity"/>
    <property type="evidence" value="ECO:0007669"/>
    <property type="project" value="InterPro"/>
</dbReference>
<dbReference type="Pfam" id="PF06422">
    <property type="entry name" value="PDR_CDR"/>
    <property type="match status" value="1"/>
</dbReference>
<dbReference type="InterPro" id="IPR029481">
    <property type="entry name" value="ABC_trans_N"/>
</dbReference>
<dbReference type="GO" id="GO:0016020">
    <property type="term" value="C:membrane"/>
    <property type="evidence" value="ECO:0007669"/>
    <property type="project" value="UniProtKB-SubCell"/>
</dbReference>
<evidence type="ECO:0000256" key="1">
    <source>
        <dbReference type="ARBA" id="ARBA00004141"/>
    </source>
</evidence>
<organism evidence="12 13">
    <name type="scientific">Clonostachys rhizophaga</name>
    <dbReference type="NCBI Taxonomy" id="160324"/>
    <lineage>
        <taxon>Eukaryota</taxon>
        <taxon>Fungi</taxon>
        <taxon>Dikarya</taxon>
        <taxon>Ascomycota</taxon>
        <taxon>Pezizomycotina</taxon>
        <taxon>Sordariomycetes</taxon>
        <taxon>Hypocreomycetidae</taxon>
        <taxon>Hypocreales</taxon>
        <taxon>Bionectriaceae</taxon>
        <taxon>Clonostachys</taxon>
    </lineage>
</organism>
<evidence type="ECO:0000256" key="8">
    <source>
        <dbReference type="ARBA" id="ARBA00023136"/>
    </source>
</evidence>
<comment type="subcellular location">
    <subcellularLocation>
        <location evidence="1">Membrane</location>
        <topology evidence="1">Multi-pass membrane protein</topology>
    </subcellularLocation>
</comment>
<dbReference type="InterPro" id="IPR003593">
    <property type="entry name" value="AAA+_ATPase"/>
</dbReference>
<reference evidence="12" key="1">
    <citation type="submission" date="2021-10" db="EMBL/GenBank/DDBJ databases">
        <authorList>
            <person name="Piombo E."/>
        </authorList>
    </citation>
    <scope>NUCLEOTIDE SEQUENCE</scope>
</reference>
<comment type="caution">
    <text evidence="12">The sequence shown here is derived from an EMBL/GenBank/DDBJ whole genome shotgun (WGS) entry which is preliminary data.</text>
</comment>
<dbReference type="GO" id="GO:0005524">
    <property type="term" value="F:ATP binding"/>
    <property type="evidence" value="ECO:0007669"/>
    <property type="project" value="UniProtKB-KW"/>
</dbReference>
<keyword evidence="3" id="KW-0813">Transport</keyword>
<feature type="transmembrane region" description="Helical" evidence="10">
    <location>
        <begin position="957"/>
        <end position="978"/>
    </location>
</feature>
<keyword evidence="7 10" id="KW-1133">Transmembrane helix</keyword>
<sequence>MSEKKPLGISPGAPFTAHVASDSPSTLDDTLQDIEDVNMAISDEQERASVLQLARKLTKESHAVPGTLFPAPTDIRLDPYSPEFDAREWAKAFYRLRSDATNGKAPGTAGVAFQDVNVYGFGAPTDYQKTVGNLILTVQNSVRTLFGVKKQRVDILHNIEGIVHSGEMLAVLGPPGSGCSTFLKTLAGDIYGLHVDDGAVINYQGIEPEKMRTDFRGESVYTAEVDQHFPFLSVGDTLYFAARARCPRNIPDGITRQQYAEHLRDVTMAMFGISHTKKTRVGDDFVRGVSGGERKRVTIAEAMLSYASLQCWDNSTRGLDSANALEFCRTLRIQADIMGSTLCVSLYQTPQAAYDVFDKVIVLYEGHQIFFGKASEAKRYFENLGFICPEQQTTPDFLTSMTSPQERVIKRGWEAKTPKTPQEFADAWRASSNRVSLHEELEDYHSRHPFGAFSSMLTDLPFKVGNSICINLILYFMGHLRREPGHFFFFLLISFIMTLTMSMMFRFIASITKSVDQALAPSSLLLLIIMLYTGYAIPPQYMKVWLGWLRWLNPVYYGFESVMLNEFSGRHFRCSDFVPSGPAYDSMPADQVACSVAGSVPGEDFVNGSAYLEAAFGYVHSHMWRNFGIIVAYLVLFLVLHLLTTEWISSEKSKGEVLVFTRASMKTRGQKNVRDVEAVGSASVRPVMADESSENSKLEKQTAVFHWRNVCYDIQINGKPRRLLDQVDGWVKPGTLTALMGVSGAGKTTLLDVLASRTTMGVISGDMLINGQPRDSSFQRKTGYIQQQDLHLSTCTVREALNFSALLRQPNHYSRAEKIAILFQRFDRLLLLAKGGQTVYFGDIGQNSSTLTNYFTRNGAAPCPAGANPAEYMLEAIGAAPGAHTEFDWPRIWRESPEYRGVEEELRMLCGDSVPPRSSTSHQQSSEHSDFAAPFQIQLWLVLQRALQQYWRTPSYIYSKAVLAVGAALFIGLCFLNAENTARGLQNQMFAVFIFLFIFPSMLQQIMPIFVSQRTLYEARERPSKAYSWKAFIIANILVEIAWNSLISVFCFVCWYFPIGLYRNGYETNSANERGICMFLHILVLFIFTGTFAHLMIAGVEAPEIAGAIGNLLAIMMFVFCGVLATPQNLPRFWIFMYRVSPLTYVVEGFLGTSLANAKVECTSNELIHFLAPHNDTCGNYMTEYISVAGGYLVNPEVGFGQECSYCPITSTNDFLSSISISFDHPWRNLGLIIVYCLFNGAAAVGLYWLMRVPRKVRG</sequence>
<feature type="transmembrane region" description="Helical" evidence="10">
    <location>
        <begin position="487"/>
        <end position="507"/>
    </location>
</feature>
<dbReference type="EMBL" id="CABFNQ020000700">
    <property type="protein sequence ID" value="CAH0024694.1"/>
    <property type="molecule type" value="Genomic_DNA"/>
</dbReference>
<dbReference type="InterPro" id="IPR003439">
    <property type="entry name" value="ABC_transporter-like_ATP-bd"/>
</dbReference>
<feature type="transmembrane region" description="Helical" evidence="10">
    <location>
        <begin position="1230"/>
        <end position="1250"/>
    </location>
</feature>
<name>A0A9N9VJX9_9HYPO</name>
<dbReference type="GO" id="GO:0140359">
    <property type="term" value="F:ABC-type transporter activity"/>
    <property type="evidence" value="ECO:0007669"/>
    <property type="project" value="InterPro"/>
</dbReference>
<dbReference type="PROSITE" id="PS50893">
    <property type="entry name" value="ABC_TRANSPORTER_2"/>
    <property type="match status" value="1"/>
</dbReference>
<dbReference type="SUPFAM" id="SSF52540">
    <property type="entry name" value="P-loop containing nucleoside triphosphate hydrolases"/>
    <property type="match status" value="2"/>
</dbReference>
<dbReference type="InterPro" id="IPR027417">
    <property type="entry name" value="P-loop_NTPase"/>
</dbReference>
<evidence type="ECO:0000256" key="7">
    <source>
        <dbReference type="ARBA" id="ARBA00022989"/>
    </source>
</evidence>
<gene>
    <name evidence="12" type="ORF">CRHIZ90672A_00011878</name>
</gene>
<feature type="transmembrane region" description="Helical" evidence="10">
    <location>
        <begin position="623"/>
        <end position="644"/>
    </location>
</feature>
<evidence type="ECO:0000256" key="10">
    <source>
        <dbReference type="SAM" id="Phobius"/>
    </source>
</evidence>
<keyword evidence="5" id="KW-0547">Nucleotide-binding</keyword>
<evidence type="ECO:0000259" key="11">
    <source>
        <dbReference type="PROSITE" id="PS50893"/>
    </source>
</evidence>
<dbReference type="SMART" id="SM00382">
    <property type="entry name" value="AAA"/>
    <property type="match status" value="2"/>
</dbReference>
<dbReference type="InterPro" id="IPR017871">
    <property type="entry name" value="ABC_transporter-like_CS"/>
</dbReference>
<dbReference type="InterPro" id="IPR034001">
    <property type="entry name" value="ABCG_PDR_1"/>
</dbReference>
<dbReference type="AlphaFoldDB" id="A0A9N9VJX9"/>
<evidence type="ECO:0000256" key="4">
    <source>
        <dbReference type="ARBA" id="ARBA00022692"/>
    </source>
</evidence>
<evidence type="ECO:0000256" key="9">
    <source>
        <dbReference type="SAM" id="MobiDB-lite"/>
    </source>
</evidence>
<keyword evidence="8 10" id="KW-0472">Membrane</keyword>
<evidence type="ECO:0000256" key="2">
    <source>
        <dbReference type="ARBA" id="ARBA00006012"/>
    </source>
</evidence>
<evidence type="ECO:0000313" key="12">
    <source>
        <dbReference type="EMBL" id="CAH0024694.1"/>
    </source>
</evidence>
<keyword evidence="4 10" id="KW-0812">Transmembrane</keyword>
<dbReference type="Pfam" id="PF00005">
    <property type="entry name" value="ABC_tran"/>
    <property type="match status" value="2"/>
</dbReference>
<feature type="transmembrane region" description="Helical" evidence="10">
    <location>
        <begin position="1032"/>
        <end position="1058"/>
    </location>
</feature>
<feature type="transmembrane region" description="Helical" evidence="10">
    <location>
        <begin position="519"/>
        <end position="537"/>
    </location>
</feature>
<feature type="transmembrane region" description="Helical" evidence="10">
    <location>
        <begin position="1078"/>
        <end position="1098"/>
    </location>
</feature>
<proteinExistence type="inferred from homology"/>
<dbReference type="Pfam" id="PF14510">
    <property type="entry name" value="ABC_trans_N"/>
    <property type="match status" value="1"/>
</dbReference>
<keyword evidence="6" id="KW-0067">ATP-binding</keyword>
<dbReference type="PANTHER" id="PTHR19241">
    <property type="entry name" value="ATP-BINDING CASSETTE TRANSPORTER"/>
    <property type="match status" value="1"/>
</dbReference>
<dbReference type="OrthoDB" id="245989at2759"/>
<dbReference type="InterPro" id="IPR013525">
    <property type="entry name" value="ABC2_TM"/>
</dbReference>
<keyword evidence="13" id="KW-1185">Reference proteome</keyword>
<evidence type="ECO:0000256" key="5">
    <source>
        <dbReference type="ARBA" id="ARBA00022741"/>
    </source>
</evidence>
<protein>
    <recommendedName>
        <fullName evidence="11">ABC transporter domain-containing protein</fullName>
    </recommendedName>
</protein>
<feature type="region of interest" description="Disordered" evidence="9">
    <location>
        <begin position="1"/>
        <end position="27"/>
    </location>
</feature>
<dbReference type="Gene3D" id="3.40.50.300">
    <property type="entry name" value="P-loop containing nucleotide triphosphate hydrolases"/>
    <property type="match status" value="2"/>
</dbReference>
<evidence type="ECO:0000256" key="6">
    <source>
        <dbReference type="ARBA" id="ARBA00022840"/>
    </source>
</evidence>
<dbReference type="Pfam" id="PF01061">
    <property type="entry name" value="ABC2_membrane"/>
    <property type="match status" value="2"/>
</dbReference>
<feature type="transmembrane region" description="Helical" evidence="10">
    <location>
        <begin position="990"/>
        <end position="1011"/>
    </location>
</feature>
<dbReference type="PROSITE" id="PS00211">
    <property type="entry name" value="ABC_TRANSPORTER_1"/>
    <property type="match status" value="1"/>
</dbReference>